<evidence type="ECO:0000256" key="2">
    <source>
        <dbReference type="ARBA" id="ARBA00009050"/>
    </source>
</evidence>
<dbReference type="PANTHER" id="PTHR45996">
    <property type="entry name" value="AGAP001464-PB"/>
    <property type="match status" value="1"/>
</dbReference>
<keyword evidence="11" id="KW-0804">Transcription</keyword>
<name>A0A8T0FPH2_ARGBR</name>
<dbReference type="GO" id="GO:0005789">
    <property type="term" value="C:endoplasmic reticulum membrane"/>
    <property type="evidence" value="ECO:0007669"/>
    <property type="project" value="UniProtKB-SubCell"/>
</dbReference>
<evidence type="ECO:0000256" key="14">
    <source>
        <dbReference type="SAM" id="Coils"/>
    </source>
</evidence>
<keyword evidence="9" id="KW-0472">Membrane</keyword>
<reference evidence="17" key="1">
    <citation type="journal article" date="2020" name="bioRxiv">
        <title>Chromosome-level reference genome of the European wasp spider Argiope bruennichi: a resource for studies on range expansion and evolutionary adaptation.</title>
        <authorList>
            <person name="Sheffer M.M."/>
            <person name="Hoppe A."/>
            <person name="Krehenwinkel H."/>
            <person name="Uhl G."/>
            <person name="Kuss A.W."/>
            <person name="Jensen L."/>
            <person name="Jensen C."/>
            <person name="Gillespie R.G."/>
            <person name="Hoff K.J."/>
            <person name="Prost S."/>
        </authorList>
    </citation>
    <scope>NUCLEOTIDE SEQUENCE</scope>
</reference>
<keyword evidence="12" id="KW-0325">Glycoprotein</keyword>
<dbReference type="AlphaFoldDB" id="A0A8T0FPH2"/>
<dbReference type="Gene3D" id="1.20.5.170">
    <property type="match status" value="1"/>
</dbReference>
<dbReference type="FunFam" id="1.20.5.170:FF:000042">
    <property type="entry name" value="Cyclic AMP-responsive element-binding protein 3-like protein 3"/>
    <property type="match status" value="1"/>
</dbReference>
<keyword evidence="7" id="KW-0805">Transcription regulation</keyword>
<evidence type="ECO:0000256" key="3">
    <source>
        <dbReference type="ARBA" id="ARBA00022692"/>
    </source>
</evidence>
<sequence>MTNPAMNDEILDILFDKDDPLLRDIDCYIGDDLTGNFEQLHNSLHQPEENINNPDFWNAFLKDVAKDYELGKTSSESHETDTNSHYSESLSPQSASSGSENSDFPVFMETVCVDSGKNSESCVELYPDNHDYACCSPQHVSESSIDLGADIIVVTSEISTTEDSNLSSVLVPESIITTKSQKSVSSGRKKRNLGDDISLFDSTSDTLHLTEEEKKLMRKEGLQIPTHLPLTRAEERELKRIRRKIRNKQSAQESRKRKKDYIDGLENRVKLCTSENVRLQKKVQTLESQQKSLLDQIKQLQSIIANSTGKQVQTSTCLMVLIVSFALLLLPSLFPNSLQSKLMSPVKNEAPPGSSRVLLSSQDMESNNVEVKGNGEHINKSQDYMIIPRKPEFFEEAHPSMFKGFEEPDLNPPKRFRVSPKYEIPSPGYHTDEDGTLKQNESNYIQIHDTGHINRKVVFK</sequence>
<feature type="compositionally biased region" description="Polar residues" evidence="15">
    <location>
        <begin position="83"/>
        <end position="102"/>
    </location>
</feature>
<reference evidence="17" key="2">
    <citation type="submission" date="2020-06" db="EMBL/GenBank/DDBJ databases">
        <authorList>
            <person name="Sheffer M."/>
        </authorList>
    </citation>
    <scope>NUCLEOTIDE SEQUENCE</scope>
</reference>
<dbReference type="InterPro" id="IPR051381">
    <property type="entry name" value="CREB_ATF_subfamily"/>
</dbReference>
<dbReference type="GO" id="GO:0000978">
    <property type="term" value="F:RNA polymerase II cis-regulatory region sequence-specific DNA binding"/>
    <property type="evidence" value="ECO:0007669"/>
    <property type="project" value="TreeGrafter"/>
</dbReference>
<evidence type="ECO:0000313" key="17">
    <source>
        <dbReference type="EMBL" id="KAF8792981.1"/>
    </source>
</evidence>
<evidence type="ECO:0000256" key="15">
    <source>
        <dbReference type="SAM" id="MobiDB-lite"/>
    </source>
</evidence>
<evidence type="ECO:0000256" key="10">
    <source>
        <dbReference type="ARBA" id="ARBA00023159"/>
    </source>
</evidence>
<keyword evidence="18" id="KW-1185">Reference proteome</keyword>
<comment type="caution">
    <text evidence="17">The sequence shown here is derived from an EMBL/GenBank/DDBJ whole genome shotgun (WGS) entry which is preliminary data.</text>
</comment>
<evidence type="ECO:0000256" key="9">
    <source>
        <dbReference type="ARBA" id="ARBA00023136"/>
    </source>
</evidence>
<dbReference type="InterPro" id="IPR046347">
    <property type="entry name" value="bZIP_sf"/>
</dbReference>
<evidence type="ECO:0000313" key="18">
    <source>
        <dbReference type="Proteomes" id="UP000807504"/>
    </source>
</evidence>
<keyword evidence="8" id="KW-0238">DNA-binding</keyword>
<comment type="subcellular location">
    <subcellularLocation>
        <location evidence="1">Endoplasmic reticulum membrane</location>
        <topology evidence="1">Single-pass type II membrane protein</topology>
    </subcellularLocation>
</comment>
<keyword evidence="10" id="KW-0010">Activator</keyword>
<dbReference type="PROSITE" id="PS00036">
    <property type="entry name" value="BZIP_BASIC"/>
    <property type="match status" value="1"/>
</dbReference>
<evidence type="ECO:0000259" key="16">
    <source>
        <dbReference type="PROSITE" id="PS50217"/>
    </source>
</evidence>
<dbReference type="PROSITE" id="PS50217">
    <property type="entry name" value="BZIP"/>
    <property type="match status" value="1"/>
</dbReference>
<feature type="coiled-coil region" evidence="14">
    <location>
        <begin position="231"/>
        <end position="303"/>
    </location>
</feature>
<evidence type="ECO:0000256" key="1">
    <source>
        <dbReference type="ARBA" id="ARBA00004648"/>
    </source>
</evidence>
<evidence type="ECO:0000256" key="13">
    <source>
        <dbReference type="ARBA" id="ARBA00023242"/>
    </source>
</evidence>
<dbReference type="GO" id="GO:0000981">
    <property type="term" value="F:DNA-binding transcription factor activity, RNA polymerase II-specific"/>
    <property type="evidence" value="ECO:0007669"/>
    <property type="project" value="TreeGrafter"/>
</dbReference>
<evidence type="ECO:0000256" key="7">
    <source>
        <dbReference type="ARBA" id="ARBA00023015"/>
    </source>
</evidence>
<dbReference type="Proteomes" id="UP000807504">
    <property type="component" value="Unassembled WGS sequence"/>
</dbReference>
<evidence type="ECO:0000256" key="4">
    <source>
        <dbReference type="ARBA" id="ARBA00022824"/>
    </source>
</evidence>
<feature type="domain" description="BZIP" evidence="16">
    <location>
        <begin position="237"/>
        <end position="300"/>
    </location>
</feature>
<evidence type="ECO:0000256" key="8">
    <source>
        <dbReference type="ARBA" id="ARBA00023125"/>
    </source>
</evidence>
<dbReference type="PANTHER" id="PTHR45996:SF3">
    <property type="entry name" value="CREB-H TRANSCRIPTION FACTOR HOMOLOG LET-607"/>
    <property type="match status" value="1"/>
</dbReference>
<evidence type="ECO:0000256" key="11">
    <source>
        <dbReference type="ARBA" id="ARBA00023163"/>
    </source>
</evidence>
<accession>A0A8T0FPH2</accession>
<gene>
    <name evidence="17" type="ORF">HNY73_004514</name>
</gene>
<keyword evidence="13" id="KW-0539">Nucleus</keyword>
<keyword evidence="5" id="KW-0735">Signal-anchor</keyword>
<feature type="compositionally biased region" description="Basic and acidic residues" evidence="15">
    <location>
        <begin position="71"/>
        <end position="82"/>
    </location>
</feature>
<keyword evidence="3" id="KW-0812">Transmembrane</keyword>
<evidence type="ECO:0000256" key="5">
    <source>
        <dbReference type="ARBA" id="ARBA00022968"/>
    </source>
</evidence>
<protein>
    <submittedName>
        <fullName evidence="17">Cyclic AMP-responsive element-binding protein like</fullName>
    </submittedName>
</protein>
<dbReference type="Pfam" id="PF00170">
    <property type="entry name" value="bZIP_1"/>
    <property type="match status" value="1"/>
</dbReference>
<dbReference type="InterPro" id="IPR004827">
    <property type="entry name" value="bZIP"/>
</dbReference>
<dbReference type="GO" id="GO:0005634">
    <property type="term" value="C:nucleus"/>
    <property type="evidence" value="ECO:0007669"/>
    <property type="project" value="TreeGrafter"/>
</dbReference>
<comment type="similarity">
    <text evidence="2">Belongs to the bZIP family. ATF subfamily.</text>
</comment>
<evidence type="ECO:0000256" key="6">
    <source>
        <dbReference type="ARBA" id="ARBA00022989"/>
    </source>
</evidence>
<keyword evidence="4" id="KW-0256">Endoplasmic reticulum</keyword>
<dbReference type="SMART" id="SM00338">
    <property type="entry name" value="BRLZ"/>
    <property type="match status" value="1"/>
</dbReference>
<evidence type="ECO:0000256" key="12">
    <source>
        <dbReference type="ARBA" id="ARBA00023180"/>
    </source>
</evidence>
<dbReference type="EMBL" id="JABXBU010000003">
    <property type="protein sequence ID" value="KAF8792981.1"/>
    <property type="molecule type" value="Genomic_DNA"/>
</dbReference>
<keyword evidence="6" id="KW-1133">Transmembrane helix</keyword>
<proteinExistence type="inferred from homology"/>
<dbReference type="SUPFAM" id="SSF57959">
    <property type="entry name" value="Leucine zipper domain"/>
    <property type="match status" value="1"/>
</dbReference>
<dbReference type="CDD" id="cd14689">
    <property type="entry name" value="bZIP_CREB3"/>
    <property type="match status" value="1"/>
</dbReference>
<keyword evidence="14" id="KW-0175">Coiled coil</keyword>
<organism evidence="17 18">
    <name type="scientific">Argiope bruennichi</name>
    <name type="common">Wasp spider</name>
    <name type="synonym">Aranea bruennichi</name>
    <dbReference type="NCBI Taxonomy" id="94029"/>
    <lineage>
        <taxon>Eukaryota</taxon>
        <taxon>Metazoa</taxon>
        <taxon>Ecdysozoa</taxon>
        <taxon>Arthropoda</taxon>
        <taxon>Chelicerata</taxon>
        <taxon>Arachnida</taxon>
        <taxon>Araneae</taxon>
        <taxon>Araneomorphae</taxon>
        <taxon>Entelegynae</taxon>
        <taxon>Araneoidea</taxon>
        <taxon>Araneidae</taxon>
        <taxon>Argiope</taxon>
    </lineage>
</organism>
<feature type="region of interest" description="Disordered" evidence="15">
    <location>
        <begin position="71"/>
        <end position="102"/>
    </location>
</feature>